<evidence type="ECO:0000313" key="1">
    <source>
        <dbReference type="EMBL" id="GAQ42905.1"/>
    </source>
</evidence>
<dbReference type="EMBL" id="BCMY01000008">
    <property type="protein sequence ID" value="GAQ42905.1"/>
    <property type="molecule type" value="Genomic_DNA"/>
</dbReference>
<dbReference type="AlphaFoldDB" id="A0A117E0S2"/>
<reference evidence="2" key="1">
    <citation type="journal article" date="2016" name="Genome Announc.">
        <title>Draft genome sequence of Aspergillus niger strain An76.</title>
        <authorList>
            <person name="Gong W."/>
            <person name="Cheng Z."/>
            <person name="Zhang H."/>
            <person name="Liu L."/>
            <person name="Gao P."/>
            <person name="Wang L."/>
        </authorList>
    </citation>
    <scope>NUCLEOTIDE SEQUENCE [LARGE SCALE GENOMIC DNA]</scope>
    <source>
        <strain evidence="2">An76</strain>
    </source>
</reference>
<organism evidence="1 2">
    <name type="scientific">Aspergillus niger</name>
    <dbReference type="NCBI Taxonomy" id="5061"/>
    <lineage>
        <taxon>Eukaryota</taxon>
        <taxon>Fungi</taxon>
        <taxon>Dikarya</taxon>
        <taxon>Ascomycota</taxon>
        <taxon>Pezizomycotina</taxon>
        <taxon>Eurotiomycetes</taxon>
        <taxon>Eurotiomycetidae</taxon>
        <taxon>Eurotiales</taxon>
        <taxon>Aspergillaceae</taxon>
        <taxon>Aspergillus</taxon>
        <taxon>Aspergillus subgen. Circumdati</taxon>
    </lineage>
</organism>
<accession>A0A117E0S2</accession>
<proteinExistence type="predicted"/>
<sequence>MRFRQLIGLGKYIFHPRNPICEWVFIGVTLANRYPASTCLKIGFSSKQRSAGFEQYAYISVAISGFRMWCARPRVSAEKKDNINDTLEDAGVVVPEGVLSSIKDFTDDQKLQREHNEALRIKIERWDAAPKALVDAPSDAPNI</sequence>
<name>A0A117E0S2_ASPNG</name>
<gene>
    <name evidence="1" type="ORF">ABL_05566</name>
</gene>
<comment type="caution">
    <text evidence="1">The sequence shown here is derived from an EMBL/GenBank/DDBJ whole genome shotgun (WGS) entry which is preliminary data.</text>
</comment>
<evidence type="ECO:0000313" key="2">
    <source>
        <dbReference type="Proteomes" id="UP000068243"/>
    </source>
</evidence>
<protein>
    <submittedName>
        <fullName evidence="1">Uncharacterized protein</fullName>
    </submittedName>
</protein>
<dbReference type="Proteomes" id="UP000068243">
    <property type="component" value="Unassembled WGS sequence"/>
</dbReference>